<keyword evidence="1" id="KW-1133">Transmembrane helix</keyword>
<proteinExistence type="predicted"/>
<keyword evidence="3" id="KW-1185">Reference proteome</keyword>
<feature type="transmembrane region" description="Helical" evidence="1">
    <location>
        <begin position="5"/>
        <end position="25"/>
    </location>
</feature>
<dbReference type="RefSeq" id="WP_085824722.1">
    <property type="nucleotide sequence ID" value="NZ_FWFP01000017.1"/>
</dbReference>
<reference evidence="3" key="1">
    <citation type="submission" date="2017-03" db="EMBL/GenBank/DDBJ databases">
        <authorList>
            <person name="Rodrigo-Torres L."/>
            <person name="Arahal R.D."/>
            <person name="Lucena T."/>
        </authorList>
    </citation>
    <scope>NUCLEOTIDE SEQUENCE [LARGE SCALE GENOMIC DNA]</scope>
    <source>
        <strain evidence="3">CECT 8411</strain>
    </source>
</reference>
<accession>A0A1X7ACS3</accession>
<evidence type="ECO:0000313" key="3">
    <source>
        <dbReference type="Proteomes" id="UP000193778"/>
    </source>
</evidence>
<dbReference type="AlphaFoldDB" id="A0A1X7ACS3"/>
<sequence length="68" mass="7450">MVIAVIGLGIMTGMITGTIALIYGYSFLTALGVYALFGSLTTTTGIFLACAFRTVRRFWIRRRHAYPG</sequence>
<gene>
    <name evidence="2" type="ORF">RUM8411_04283</name>
</gene>
<protein>
    <submittedName>
        <fullName evidence="2">Uncharacterized protein</fullName>
    </submittedName>
</protein>
<keyword evidence="1" id="KW-0472">Membrane</keyword>
<evidence type="ECO:0000313" key="2">
    <source>
        <dbReference type="EMBL" id="SLN75867.1"/>
    </source>
</evidence>
<dbReference type="Proteomes" id="UP000193778">
    <property type="component" value="Unassembled WGS sequence"/>
</dbReference>
<name>A0A1X7ACS3_9RHOB</name>
<feature type="transmembrane region" description="Helical" evidence="1">
    <location>
        <begin position="31"/>
        <end position="52"/>
    </location>
</feature>
<organism evidence="2 3">
    <name type="scientific">Ruegeria meonggei</name>
    <dbReference type="NCBI Taxonomy" id="1446476"/>
    <lineage>
        <taxon>Bacteria</taxon>
        <taxon>Pseudomonadati</taxon>
        <taxon>Pseudomonadota</taxon>
        <taxon>Alphaproteobacteria</taxon>
        <taxon>Rhodobacterales</taxon>
        <taxon>Roseobacteraceae</taxon>
        <taxon>Ruegeria</taxon>
    </lineage>
</organism>
<keyword evidence="1" id="KW-0812">Transmembrane</keyword>
<dbReference type="EMBL" id="FWFP01000017">
    <property type="protein sequence ID" value="SLN75867.1"/>
    <property type="molecule type" value="Genomic_DNA"/>
</dbReference>
<evidence type="ECO:0000256" key="1">
    <source>
        <dbReference type="SAM" id="Phobius"/>
    </source>
</evidence>